<dbReference type="Pfam" id="PF04357">
    <property type="entry name" value="TamB"/>
    <property type="match status" value="1"/>
</dbReference>
<keyword evidence="4 5" id="KW-0472">Membrane</keyword>
<sequence>MRVRRILFRVAAGLVIVPVGLVAVAVTGVLVGINISPGQRLIERKIGPLTGGMVEISGLSGFLPHHLAVAKLLIKDTKGPWIELDNADLRWSPLSLLHLDAKITNLSASRVAILRKMVSGPETTPAKPTTTSTAPSKLHLRVDLASLHVGRLEIGPDYTVTPTAFSLDGHAHIHSIAPFLDGVTVKTLPVMDVALALKRLDQPGSLTLNVQTPKKRIAVGIRFQEGDNGFATTLGQMPQLDPLDLHLNLNGPRTASVLDFGLGAGPIKASATGTMNLLTRVGDLHVKANAPSMTLRPGIAWNAIALDTDLHGPLTAPNGQGVLDIDALTAAGAGIGHLHAQFEGVESDQPNDATGHLTASLDGLRIPGSQPTLLAAAPLTLDVLAHPLAPSAPIVAKLDHPLVHATATADLKPAAKGHLDLDLPDLHPLAAMGSTDLKGNAGLHADFAMPVTKRDDLTLKSTGTLAITGGQAQAVNLIGKTGTFSLDLTKSPANVLTLKSFGLDGAALHMLVSSVIDMAHGNRMQTKASVQLPDLAKASPAILGNTTLTATAEGPTDDLAVKADLNGDFGTKEVAKGPVELHADFQHLPSHPDGTLTAKGTLDHAPLVLDTALQQDDAGAYHLDLNTLGWNSLTGKGKLRLPKGAKVPLGDLDVSIRNLGDFQRLIGQAISGHLTLGLHTTEAENAPPVVKLGLDGMLSMAQAAVQSLKVSGTITNPIDAPEPALVLDLAGMRYQAMTGKAHATIKGPQTAMAIALNAAFQNVMDAPANIDTALVLNVPEKTVRLGQLTALAKGESLRLSRPAVVSFGKTMGVDHLLATVAPQGVAPATIDVAGTLKPALALTARLDHITPTIAKPFAPDLSATGAISLNAKLGGTLAAPTGTVSLTGRDLRMRTGPAASLPAAQILANVGLAGSSAKVDATLGAGPSVALAVRGTAPLSSTGAMALATTGHVDLSVGNAVLGASGMGVAGKVGINLNVAGTAAQPRATGQVTLENASFDHYAQGVHLNHIDGALVASGDSIAVNHIVAHAGPGTIVLEGTVGAFRPDLPVDLHITSEKARPVSSDLLTATVNTDLHIHGQATTRLDVDGKVNIPNATINIPDSMPASVPQLDVIRPGQKPPSSSSSSLIIGLGVDVISPGEFFVRGHGVFAEMQGRLRVRGTSAEPAVSGGFDLKRGNFNLGGINLNFTNGRVAFNGSGVNHKLDPTLDFRADRNASGTLASLLVTGYASAPKIDFASTPSLPRDQVLSILLFGTDSHSLSTTQLAELGAAVVQLAGGSAFDPLSKVRNLLGLDRLAVGGGSGVDNGGTSVEAGKYVMKGVYVGAKQATSGSGTQAQVQIDLTKRLKFNTTVGTGGQVTGFTTPENDPGSSIGLSYGYSY</sequence>
<evidence type="ECO:0000256" key="2">
    <source>
        <dbReference type="ARBA" id="ARBA00022692"/>
    </source>
</evidence>
<evidence type="ECO:0000256" key="5">
    <source>
        <dbReference type="SAM" id="Phobius"/>
    </source>
</evidence>
<evidence type="ECO:0000259" key="6">
    <source>
        <dbReference type="Pfam" id="PF04357"/>
    </source>
</evidence>
<feature type="domain" description="Translocation and assembly module TamB C-terminal" evidence="6">
    <location>
        <begin position="1031"/>
        <end position="1379"/>
    </location>
</feature>
<dbReference type="HOGENOM" id="CLU_002202_0_0_5"/>
<protein>
    <submittedName>
        <fullName evidence="7">DUF490 family protein</fullName>
    </submittedName>
</protein>
<dbReference type="GO" id="GO:0009306">
    <property type="term" value="P:protein secretion"/>
    <property type="evidence" value="ECO:0007669"/>
    <property type="project" value="InterPro"/>
</dbReference>
<dbReference type="GeneID" id="56906350"/>
<evidence type="ECO:0000256" key="1">
    <source>
        <dbReference type="ARBA" id="ARBA00004167"/>
    </source>
</evidence>
<dbReference type="Proteomes" id="UP000031656">
    <property type="component" value="Chromosome"/>
</dbReference>
<evidence type="ECO:0000256" key="3">
    <source>
        <dbReference type="ARBA" id="ARBA00022989"/>
    </source>
</evidence>
<dbReference type="RefSeq" id="WP_041112215.1">
    <property type="nucleotide sequence ID" value="NZ_CP004373.1"/>
</dbReference>
<dbReference type="EMBL" id="CP004373">
    <property type="protein sequence ID" value="AHK71995.1"/>
    <property type="molecule type" value="Genomic_DNA"/>
</dbReference>
<reference evidence="7 8" key="1">
    <citation type="journal article" date="2015" name="Appl. Microbiol. Biotechnol.">
        <title>The consequence of an additional NADH dehydrogenase paralog on the growth of Gluconobacter oxydans DSM3504.</title>
        <authorList>
            <person name="Kostner D."/>
            <person name="Luchterhand B."/>
            <person name="Junker A."/>
            <person name="Volland S."/>
            <person name="Daniel R."/>
            <person name="Buchs J."/>
            <person name="Liebl W."/>
            <person name="Ehrenreich A."/>
        </authorList>
    </citation>
    <scope>NUCLEOTIDE SEQUENCE [LARGE SCALE GENOMIC DNA]</scope>
    <source>
        <strain evidence="7">DSM 3504</strain>
    </source>
</reference>
<gene>
    <name evidence="7" type="ORF">GLS_c21240</name>
</gene>
<dbReference type="PANTHER" id="PTHR36985:SF1">
    <property type="entry name" value="TRANSLOCATION AND ASSEMBLY MODULE SUBUNIT TAMB"/>
    <property type="match status" value="1"/>
</dbReference>
<organism evidence="7 8">
    <name type="scientific">Gluconobacter oxydans DSM 3504</name>
    <dbReference type="NCBI Taxonomy" id="1288313"/>
    <lineage>
        <taxon>Bacteria</taxon>
        <taxon>Pseudomonadati</taxon>
        <taxon>Pseudomonadota</taxon>
        <taxon>Alphaproteobacteria</taxon>
        <taxon>Acetobacterales</taxon>
        <taxon>Acetobacteraceae</taxon>
        <taxon>Gluconobacter</taxon>
    </lineage>
</organism>
<comment type="subcellular location">
    <subcellularLocation>
        <location evidence="1">Membrane</location>
        <topology evidence="1">Single-pass membrane protein</topology>
    </subcellularLocation>
</comment>
<dbReference type="PANTHER" id="PTHR36985">
    <property type="entry name" value="TRANSLOCATION AND ASSEMBLY MODULE SUBUNIT TAMB"/>
    <property type="match status" value="1"/>
</dbReference>
<dbReference type="KEGG" id="goy:GLS_c21240"/>
<accession>A0A067Z7V7</accession>
<dbReference type="GO" id="GO:0005886">
    <property type="term" value="C:plasma membrane"/>
    <property type="evidence" value="ECO:0007669"/>
    <property type="project" value="InterPro"/>
</dbReference>
<evidence type="ECO:0000313" key="8">
    <source>
        <dbReference type="Proteomes" id="UP000031656"/>
    </source>
</evidence>
<keyword evidence="2 5" id="KW-0812">Transmembrane</keyword>
<dbReference type="InterPro" id="IPR007452">
    <property type="entry name" value="TamB_C"/>
</dbReference>
<name>A0A067Z7V7_GLUOY</name>
<proteinExistence type="predicted"/>
<keyword evidence="3 5" id="KW-1133">Transmembrane helix</keyword>
<evidence type="ECO:0000256" key="4">
    <source>
        <dbReference type="ARBA" id="ARBA00023136"/>
    </source>
</evidence>
<evidence type="ECO:0000313" key="7">
    <source>
        <dbReference type="EMBL" id="AHK71995.1"/>
    </source>
</evidence>
<feature type="transmembrane region" description="Helical" evidence="5">
    <location>
        <begin position="7"/>
        <end position="33"/>
    </location>
</feature>